<evidence type="ECO:0000256" key="1">
    <source>
        <dbReference type="SAM" id="MobiDB-lite"/>
    </source>
</evidence>
<name>A0A6A6ZWU8_9PLEO</name>
<accession>A0A6A6ZWU8</accession>
<gene>
    <name evidence="2" type="ORF">CC86DRAFT_383397</name>
</gene>
<dbReference type="AlphaFoldDB" id="A0A6A6ZWU8"/>
<reference evidence="2" key="1">
    <citation type="journal article" date="2020" name="Stud. Mycol.">
        <title>101 Dothideomycetes genomes: a test case for predicting lifestyles and emergence of pathogens.</title>
        <authorList>
            <person name="Haridas S."/>
            <person name="Albert R."/>
            <person name="Binder M."/>
            <person name="Bloem J."/>
            <person name="Labutti K."/>
            <person name="Salamov A."/>
            <person name="Andreopoulos B."/>
            <person name="Baker S."/>
            <person name="Barry K."/>
            <person name="Bills G."/>
            <person name="Bluhm B."/>
            <person name="Cannon C."/>
            <person name="Castanera R."/>
            <person name="Culley D."/>
            <person name="Daum C."/>
            <person name="Ezra D."/>
            <person name="Gonzalez J."/>
            <person name="Henrissat B."/>
            <person name="Kuo A."/>
            <person name="Liang C."/>
            <person name="Lipzen A."/>
            <person name="Lutzoni F."/>
            <person name="Magnuson J."/>
            <person name="Mondo S."/>
            <person name="Nolan M."/>
            <person name="Ohm R."/>
            <person name="Pangilinan J."/>
            <person name="Park H.-J."/>
            <person name="Ramirez L."/>
            <person name="Alfaro M."/>
            <person name="Sun H."/>
            <person name="Tritt A."/>
            <person name="Yoshinaga Y."/>
            <person name="Zwiers L.-H."/>
            <person name="Turgeon B."/>
            <person name="Goodwin S."/>
            <person name="Spatafora J."/>
            <person name="Crous P."/>
            <person name="Grigoriev I."/>
        </authorList>
    </citation>
    <scope>NUCLEOTIDE SEQUENCE</scope>
    <source>
        <strain evidence="2">CBS 113818</strain>
    </source>
</reference>
<dbReference type="Proteomes" id="UP000799424">
    <property type="component" value="Unassembled WGS sequence"/>
</dbReference>
<proteinExistence type="predicted"/>
<keyword evidence="3" id="KW-1185">Reference proteome</keyword>
<evidence type="ECO:0000313" key="2">
    <source>
        <dbReference type="EMBL" id="KAF2825530.1"/>
    </source>
</evidence>
<sequence>MLNTEDGASVFRTLAVIAKQWKHRGYTPTITIVNRDDDSTTLLENGQASTQLNCLKRKDPPTTTLNEVERKQKCIDGVTKLRDKAQTQTRFRENIFKMVEHNILETQAALIVMQSNSTDTAVSTTESSHPGLVSGDLTVPVSKRRKLDDVDSDDDAESAPRNTNGKDKSQSSDK</sequence>
<protein>
    <submittedName>
        <fullName evidence="2">Uncharacterized protein</fullName>
    </submittedName>
</protein>
<evidence type="ECO:0000313" key="3">
    <source>
        <dbReference type="Proteomes" id="UP000799424"/>
    </source>
</evidence>
<feature type="region of interest" description="Disordered" evidence="1">
    <location>
        <begin position="121"/>
        <end position="174"/>
    </location>
</feature>
<feature type="compositionally biased region" description="Basic and acidic residues" evidence="1">
    <location>
        <begin position="164"/>
        <end position="174"/>
    </location>
</feature>
<organism evidence="2 3">
    <name type="scientific">Ophiobolus disseminans</name>
    <dbReference type="NCBI Taxonomy" id="1469910"/>
    <lineage>
        <taxon>Eukaryota</taxon>
        <taxon>Fungi</taxon>
        <taxon>Dikarya</taxon>
        <taxon>Ascomycota</taxon>
        <taxon>Pezizomycotina</taxon>
        <taxon>Dothideomycetes</taxon>
        <taxon>Pleosporomycetidae</taxon>
        <taxon>Pleosporales</taxon>
        <taxon>Pleosporineae</taxon>
        <taxon>Phaeosphaeriaceae</taxon>
        <taxon>Ophiobolus</taxon>
    </lineage>
</organism>
<dbReference type="EMBL" id="MU006228">
    <property type="protein sequence ID" value="KAF2825530.1"/>
    <property type="molecule type" value="Genomic_DNA"/>
</dbReference>